<evidence type="ECO:0000313" key="2">
    <source>
        <dbReference type="Proteomes" id="UP000030764"/>
    </source>
</evidence>
<reference evidence="1 2" key="1">
    <citation type="journal article" date="2014" name="Nat. Genet.">
        <title>Genome and transcriptome of the porcine whipworm Trichuris suis.</title>
        <authorList>
            <person name="Jex A.R."/>
            <person name="Nejsum P."/>
            <person name="Schwarz E.M."/>
            <person name="Hu L."/>
            <person name="Young N.D."/>
            <person name="Hall R.S."/>
            <person name="Korhonen P.K."/>
            <person name="Liao S."/>
            <person name="Thamsborg S."/>
            <person name="Xia J."/>
            <person name="Xu P."/>
            <person name="Wang S."/>
            <person name="Scheerlinck J.P."/>
            <person name="Hofmann A."/>
            <person name="Sternberg P.W."/>
            <person name="Wang J."/>
            <person name="Gasser R.B."/>
        </authorList>
    </citation>
    <scope>NUCLEOTIDE SEQUENCE [LARGE SCALE GENOMIC DNA]</scope>
    <source>
        <strain evidence="1">DCEP-RM93M</strain>
    </source>
</reference>
<proteinExistence type="predicted"/>
<dbReference type="Proteomes" id="UP000030764">
    <property type="component" value="Unassembled WGS sequence"/>
</dbReference>
<keyword evidence="2" id="KW-1185">Reference proteome</keyword>
<evidence type="ECO:0000313" key="1">
    <source>
        <dbReference type="EMBL" id="KFD58708.1"/>
    </source>
</evidence>
<organism evidence="1 2">
    <name type="scientific">Trichuris suis</name>
    <name type="common">pig whipworm</name>
    <dbReference type="NCBI Taxonomy" id="68888"/>
    <lineage>
        <taxon>Eukaryota</taxon>
        <taxon>Metazoa</taxon>
        <taxon>Ecdysozoa</taxon>
        <taxon>Nematoda</taxon>
        <taxon>Enoplea</taxon>
        <taxon>Dorylaimia</taxon>
        <taxon>Trichinellida</taxon>
        <taxon>Trichuridae</taxon>
        <taxon>Trichuris</taxon>
    </lineage>
</organism>
<sequence>MRLRDNAKAVVSRAGLGQAVLLHIVAFISFKDRPSKTRTVLLHRQCFNCTAASKHIVDASLTGEQSPTFKEASNLKYRLTDAQKQLSTAERLPTTAQGDSKREQCDGDQFGIGKKISRCQDAFHALELENPYGHLPAEGVLDSWKKFVQVGPTLKSIRIVTLLMIFVGGTAFRTDLPKRRIAGRSIIEHIASLTSHRFP</sequence>
<gene>
    <name evidence="1" type="ORF">M513_00401</name>
</gene>
<accession>A0A085MNB2</accession>
<protein>
    <submittedName>
        <fullName evidence="1">Uncharacterized protein</fullName>
    </submittedName>
</protein>
<dbReference type="AlphaFoldDB" id="A0A085MNB2"/>
<dbReference type="EMBL" id="KL363183">
    <property type="protein sequence ID" value="KFD58708.1"/>
    <property type="molecule type" value="Genomic_DNA"/>
</dbReference>
<name>A0A085MNB2_9BILA</name>